<dbReference type="Pfam" id="PF05250">
    <property type="entry name" value="UPF0193"/>
    <property type="match status" value="1"/>
</dbReference>
<dbReference type="PANTHER" id="PTHR28348">
    <property type="entry name" value="UPF0193 PROTEIN EVG1"/>
    <property type="match status" value="1"/>
</dbReference>
<feature type="compositionally biased region" description="Polar residues" evidence="1">
    <location>
        <begin position="61"/>
        <end position="76"/>
    </location>
</feature>
<gene>
    <name evidence="2" type="ORF">AWC38_SpisGene3132</name>
</gene>
<dbReference type="EMBL" id="LSMT01000028">
    <property type="protein sequence ID" value="PFX32007.1"/>
    <property type="molecule type" value="Genomic_DNA"/>
</dbReference>
<protein>
    <submittedName>
        <fullName evidence="2">UPF0193 protein EVG1</fullName>
    </submittedName>
</protein>
<keyword evidence="3" id="KW-1185">Reference proteome</keyword>
<feature type="region of interest" description="Disordered" evidence="1">
    <location>
        <begin position="1"/>
        <end position="21"/>
    </location>
</feature>
<dbReference type="OrthoDB" id="189770at2759"/>
<dbReference type="Proteomes" id="UP000225706">
    <property type="component" value="Unassembled WGS sequence"/>
</dbReference>
<sequence length="219" mass="25258">MASNRQPVAKGGLWSSQSAPVSKETQNLLKVMMEESKLTNFQRRQLQDSMKKGQSLPVACNPTTSRNERVQPTSSPKKPLPKVMNARHLSGGKKTKETIDIQKNVEPQDIYRPAPGKLISEKDKRRLQNVMAYGEHGKDIEDVPTQRRRPAKEMKPEKEVDRFDEILQEIEERRSFLDEMETLGEGKKYRTIIMTEISQKIRELELIDKERSKELDLAE</sequence>
<proteinExistence type="predicted"/>
<reference evidence="3" key="1">
    <citation type="journal article" date="2017" name="bioRxiv">
        <title>Comparative analysis of the genomes of Stylophora pistillata and Acropora digitifera provides evidence for extensive differences between species of corals.</title>
        <authorList>
            <person name="Voolstra C.R."/>
            <person name="Li Y."/>
            <person name="Liew Y.J."/>
            <person name="Baumgarten S."/>
            <person name="Zoccola D."/>
            <person name="Flot J.-F."/>
            <person name="Tambutte S."/>
            <person name="Allemand D."/>
            <person name="Aranda M."/>
        </authorList>
    </citation>
    <scope>NUCLEOTIDE SEQUENCE [LARGE SCALE GENOMIC DNA]</scope>
</reference>
<accession>A0A2B4SU42</accession>
<feature type="region of interest" description="Disordered" evidence="1">
    <location>
        <begin position="44"/>
        <end position="159"/>
    </location>
</feature>
<organism evidence="2 3">
    <name type="scientific">Stylophora pistillata</name>
    <name type="common">Smooth cauliflower coral</name>
    <dbReference type="NCBI Taxonomy" id="50429"/>
    <lineage>
        <taxon>Eukaryota</taxon>
        <taxon>Metazoa</taxon>
        <taxon>Cnidaria</taxon>
        <taxon>Anthozoa</taxon>
        <taxon>Hexacorallia</taxon>
        <taxon>Scleractinia</taxon>
        <taxon>Astrocoeniina</taxon>
        <taxon>Pocilloporidae</taxon>
        <taxon>Stylophora</taxon>
    </lineage>
</organism>
<dbReference type="InterPro" id="IPR007914">
    <property type="entry name" value="UPF0193"/>
</dbReference>
<dbReference type="AlphaFoldDB" id="A0A2B4SU42"/>
<comment type="caution">
    <text evidence="2">The sequence shown here is derived from an EMBL/GenBank/DDBJ whole genome shotgun (WGS) entry which is preliminary data.</text>
</comment>
<name>A0A2B4SU42_STYPI</name>
<evidence type="ECO:0000256" key="1">
    <source>
        <dbReference type="SAM" id="MobiDB-lite"/>
    </source>
</evidence>
<feature type="compositionally biased region" description="Basic and acidic residues" evidence="1">
    <location>
        <begin position="135"/>
        <end position="159"/>
    </location>
</feature>
<evidence type="ECO:0000313" key="3">
    <source>
        <dbReference type="Proteomes" id="UP000225706"/>
    </source>
</evidence>
<dbReference type="PANTHER" id="PTHR28348:SF1">
    <property type="entry name" value="UPF0193 PROTEIN EVG1"/>
    <property type="match status" value="1"/>
</dbReference>
<evidence type="ECO:0000313" key="2">
    <source>
        <dbReference type="EMBL" id="PFX32007.1"/>
    </source>
</evidence>